<dbReference type="AlphaFoldDB" id="A0A8B6F0G9"/>
<dbReference type="InterPro" id="IPR041249">
    <property type="entry name" value="HEPN_DZIP3"/>
</dbReference>
<dbReference type="Pfam" id="PF20720">
    <property type="entry name" value="nSTAND3"/>
    <property type="match status" value="1"/>
</dbReference>
<evidence type="ECO:0000313" key="4">
    <source>
        <dbReference type="EMBL" id="VDI42772.1"/>
    </source>
</evidence>
<comment type="caution">
    <text evidence="4">The sequence shown here is derived from an EMBL/GenBank/DDBJ whole genome shotgun (WGS) entry which is preliminary data.</text>
</comment>
<sequence>MFTEGEEHFVRIFMLLVDVCPRAIRNQFNKDFHPGALKGVIRKSHTLLSDLHKRGIISQPQWQTLNKNNVNPSSESFDISLMTRLLHHLAGFNISERLPLKTDTSVEADLSRIKFYRNLYFHSALIEIGPDEYATAWSDLCEAITRLGGETLQHDCEKWEFASLDNSLKNSIFEIRNAEAEIQCLREDVKRLQHAQSELYRLNPNIRGRQNVLPETKRITTEKNNELFIKTNVISDGIRVLEENGLVLLTKKVGIGKSTNALEIIRDYCHRHQEYDIQRLPYTFEECKLNIWENEMSFVNPRMPLDVIKGANKVVLLVDDVLHTDAALPVNVVIQILEFIQRLVQNGCTKAVCVITELDKRNTIFNNISILDLDSNKYKLKQSEKEKLLRTYIDTMPTPSNERLNDTQIKDIAAIDDNSTMGFPELCILFTNVSTLYSNGSDFFHSPCKFILEDLRNLKRQTEKSSKIHYLLFLFLMMERRLVSKSDIKKHVFSTSDTDELYKEVNVIEVLNEFKKMKKSNAYLRERSVVDFSSACPFKMYGIRNSVIFDLFVHAFFESDVLSSIDSLDIGFIATELKPFALPHSFAKPGLVVNSDLYDQLTVRIITCLQNTLPDEKATYIRMHMIAYSNLLDDVDFLNNVLDKSSTFYMCSDVSIPFPGRSVLFFLPATLLQFISNKPNEKTIVCTLLRHIDFSLSQTTISDKIKEACHKTIVYTLCKRCAWDDKDVLDGLLTVIEKHQIQVKHDDYECLFQTAFQNKNEKTMKWVIAKFGDRIKSYVHLFVINIIFGKLGIYRNRFEWLVNVIGIQYFNIYGIMEYLACNNADKYADALIYVWQKQEHEESIKRDKSEIENVINRLMKVACDSGSKKVVSRLYEYFKDRVVRFDNERKIFELL</sequence>
<protein>
    <recommendedName>
        <fullName evidence="6">DZIP3-like HEPN domain-containing protein</fullName>
    </recommendedName>
</protein>
<accession>A0A8B6F0G9</accession>
<feature type="domain" description="DZIP3-like HEPN" evidence="2">
    <location>
        <begin position="34"/>
        <end position="169"/>
    </location>
</feature>
<name>A0A8B6F0G9_MYTGA</name>
<dbReference type="OrthoDB" id="6159696at2759"/>
<reference evidence="4" key="1">
    <citation type="submission" date="2018-11" db="EMBL/GenBank/DDBJ databases">
        <authorList>
            <person name="Alioto T."/>
            <person name="Alioto T."/>
        </authorList>
    </citation>
    <scope>NUCLEOTIDE SEQUENCE</scope>
</reference>
<organism evidence="4 5">
    <name type="scientific">Mytilus galloprovincialis</name>
    <name type="common">Mediterranean mussel</name>
    <dbReference type="NCBI Taxonomy" id="29158"/>
    <lineage>
        <taxon>Eukaryota</taxon>
        <taxon>Metazoa</taxon>
        <taxon>Spiralia</taxon>
        <taxon>Lophotrochozoa</taxon>
        <taxon>Mollusca</taxon>
        <taxon>Bivalvia</taxon>
        <taxon>Autobranchia</taxon>
        <taxon>Pteriomorphia</taxon>
        <taxon>Mytilida</taxon>
        <taxon>Mytiloidea</taxon>
        <taxon>Mytilidae</taxon>
        <taxon>Mytilinae</taxon>
        <taxon>Mytilus</taxon>
    </lineage>
</organism>
<evidence type="ECO:0000259" key="3">
    <source>
        <dbReference type="Pfam" id="PF20720"/>
    </source>
</evidence>
<proteinExistence type="predicted"/>
<feature type="domain" description="Novel STAND NTPase 3" evidence="3">
    <location>
        <begin position="228"/>
        <end position="371"/>
    </location>
</feature>
<dbReference type="EMBL" id="UYJE01006069">
    <property type="protein sequence ID" value="VDI42772.1"/>
    <property type="molecule type" value="Genomic_DNA"/>
</dbReference>
<dbReference type="Proteomes" id="UP000596742">
    <property type="component" value="Unassembled WGS sequence"/>
</dbReference>
<feature type="coiled-coil region" evidence="1">
    <location>
        <begin position="168"/>
        <end position="195"/>
    </location>
</feature>
<gene>
    <name evidence="4" type="ORF">MGAL_10B071841</name>
</gene>
<dbReference type="Pfam" id="PF18738">
    <property type="entry name" value="HEPN_DZIP3"/>
    <property type="match status" value="1"/>
</dbReference>
<evidence type="ECO:0008006" key="6">
    <source>
        <dbReference type="Google" id="ProtNLM"/>
    </source>
</evidence>
<evidence type="ECO:0000259" key="2">
    <source>
        <dbReference type="Pfam" id="PF18738"/>
    </source>
</evidence>
<evidence type="ECO:0000256" key="1">
    <source>
        <dbReference type="SAM" id="Coils"/>
    </source>
</evidence>
<evidence type="ECO:0000313" key="5">
    <source>
        <dbReference type="Proteomes" id="UP000596742"/>
    </source>
</evidence>
<dbReference type="InterPro" id="IPR049050">
    <property type="entry name" value="nSTAND3"/>
</dbReference>
<keyword evidence="5" id="KW-1185">Reference proteome</keyword>
<keyword evidence="1" id="KW-0175">Coiled coil</keyword>